<name>A0A1E2RZN0_9HYPH</name>
<sequence length="165" mass="18860">MDNVREFLDFVKGQTAFHQRQAEYHAANPKRSERHQETAAKFAALADYLDLVSKTSRPDAPRNRLALSWDEIEGLPEELLSELNITESDKTEFNIASIVEEAGGVISLDRLLVEYYRLTGEVMKRSQMNNRLYRMGLKGLIYSVPSRKGVYSNYPMTEEEAANLL</sequence>
<dbReference type="EMBL" id="MASI01000003">
    <property type="protein sequence ID" value="ODA67519.1"/>
    <property type="molecule type" value="Genomic_DNA"/>
</dbReference>
<accession>A0A1E2RZN0</accession>
<dbReference type="AlphaFoldDB" id="A0A1E2RZN0"/>
<evidence type="ECO:0000313" key="1">
    <source>
        <dbReference type="EMBL" id="ODA67519.1"/>
    </source>
</evidence>
<protein>
    <submittedName>
        <fullName evidence="1">Uncharacterized protein</fullName>
    </submittedName>
</protein>
<comment type="caution">
    <text evidence="1">The sequence shown here is derived from an EMBL/GenBank/DDBJ whole genome shotgun (WGS) entry which is preliminary data.</text>
</comment>
<reference evidence="1 2" key="1">
    <citation type="submission" date="2016-07" db="EMBL/GenBank/DDBJ databases">
        <title>Draft genome sequence of Methyloligella halotolerans C2T (VKM B-2706T=CCUG 61687T=DSM 25045T), a halotolerant polyhydroxybutyrate accumulating methylotroph.</title>
        <authorList>
            <person name="Vasilenko O.V."/>
            <person name="Doronina N.V."/>
            <person name="Poroshina M.N."/>
            <person name="Tarlachkov S.V."/>
            <person name="Trotsenko Y.A."/>
        </authorList>
    </citation>
    <scope>NUCLEOTIDE SEQUENCE [LARGE SCALE GENOMIC DNA]</scope>
    <source>
        <strain evidence="1 2">VKM B-2706</strain>
    </source>
</reference>
<gene>
    <name evidence="1" type="ORF">A7A08_01553</name>
</gene>
<dbReference type="OrthoDB" id="7860401at2"/>
<proteinExistence type="predicted"/>
<dbReference type="RefSeq" id="WP_141693894.1">
    <property type="nucleotide sequence ID" value="NZ_MASI01000003.1"/>
</dbReference>
<dbReference type="Proteomes" id="UP000095087">
    <property type="component" value="Unassembled WGS sequence"/>
</dbReference>
<organism evidence="1 2">
    <name type="scientific">Methyloligella halotolerans</name>
    <dbReference type="NCBI Taxonomy" id="1177755"/>
    <lineage>
        <taxon>Bacteria</taxon>
        <taxon>Pseudomonadati</taxon>
        <taxon>Pseudomonadota</taxon>
        <taxon>Alphaproteobacteria</taxon>
        <taxon>Hyphomicrobiales</taxon>
        <taxon>Hyphomicrobiaceae</taxon>
        <taxon>Methyloligella</taxon>
    </lineage>
</organism>
<evidence type="ECO:0000313" key="2">
    <source>
        <dbReference type="Proteomes" id="UP000095087"/>
    </source>
</evidence>
<keyword evidence="2" id="KW-1185">Reference proteome</keyword>